<accession>A0A5E4TQ74</accession>
<dbReference type="PANTHER" id="PTHR43273:SF8">
    <property type="entry name" value="RADICAL SAM DOMAIN PROTEIN"/>
    <property type="match status" value="1"/>
</dbReference>
<dbReference type="GO" id="GO:0016491">
    <property type="term" value="F:oxidoreductase activity"/>
    <property type="evidence" value="ECO:0007669"/>
    <property type="project" value="UniProtKB-KW"/>
</dbReference>
<evidence type="ECO:0000256" key="5">
    <source>
        <dbReference type="ARBA" id="ARBA00023004"/>
    </source>
</evidence>
<dbReference type="SUPFAM" id="SSF102114">
    <property type="entry name" value="Radical SAM enzymes"/>
    <property type="match status" value="1"/>
</dbReference>
<evidence type="ECO:0000256" key="6">
    <source>
        <dbReference type="ARBA" id="ARBA00023014"/>
    </source>
</evidence>
<organism evidence="8 9">
    <name type="scientific">Pandoraea cepalis</name>
    <dbReference type="NCBI Taxonomy" id="2508294"/>
    <lineage>
        <taxon>Bacteria</taxon>
        <taxon>Pseudomonadati</taxon>
        <taxon>Pseudomonadota</taxon>
        <taxon>Betaproteobacteria</taxon>
        <taxon>Burkholderiales</taxon>
        <taxon>Burkholderiaceae</taxon>
        <taxon>Pandoraea</taxon>
    </lineage>
</organism>
<evidence type="ECO:0000256" key="1">
    <source>
        <dbReference type="ARBA" id="ARBA00001966"/>
    </source>
</evidence>
<evidence type="ECO:0000256" key="2">
    <source>
        <dbReference type="ARBA" id="ARBA00022485"/>
    </source>
</evidence>
<keyword evidence="2" id="KW-0004">4Fe-4S</keyword>
<dbReference type="InterPro" id="IPR023867">
    <property type="entry name" value="Sulphatase_maturase_rSAM"/>
</dbReference>
<reference evidence="8 9" key="1">
    <citation type="submission" date="2019-08" db="EMBL/GenBank/DDBJ databases">
        <authorList>
            <person name="Peeters C."/>
        </authorList>
    </citation>
    <scope>NUCLEOTIDE SEQUENCE [LARGE SCALE GENOMIC DNA]</scope>
    <source>
        <strain evidence="8 9">LMG 31106</strain>
    </source>
</reference>
<name>A0A5E4TQ74_9BURK</name>
<dbReference type="InterPro" id="IPR007197">
    <property type="entry name" value="rSAM"/>
</dbReference>
<dbReference type="CDD" id="cd01335">
    <property type="entry name" value="Radical_SAM"/>
    <property type="match status" value="1"/>
</dbReference>
<dbReference type="OrthoDB" id="308557at2"/>
<evidence type="ECO:0000313" key="8">
    <source>
        <dbReference type="EMBL" id="VVD89392.1"/>
    </source>
</evidence>
<dbReference type="GO" id="GO:0051539">
    <property type="term" value="F:4 iron, 4 sulfur cluster binding"/>
    <property type="evidence" value="ECO:0007669"/>
    <property type="project" value="UniProtKB-KW"/>
</dbReference>
<sequence length="391" mass="43461">MLTSPGATAHGNANANGDLLVMVKVAERCNIDCRYCYMYHGVDQGWRERPKRLHASHLDVLVTRLAEHRSAFPTGRMTLEVHGGEPLLLGKSHTERFFSNLRRRLPASDLAIITQSNGVLIDDDWLDLYARYDASLGISCDGPPDMHDRHRYDFARQGTGERVEQAILRCLAHRASQRVFNGVLAVIDPNHDPVRMLDYFRSLGLTAIDFLLPDANFAAPPRHIQAYTHARLLSFLCRGFDAWLAIDDPGFSVRIFETFIRGVLGRRSELDAFGGALAPIVVVESDGSYRLLDVLAICEEGATHTGFNLTSHPLQACSDYARTRYPEPDAACLQCEAFAACGGGYVAHRFDGRSYDNPSFYCHALLGFYRHVRARVQGVTSPISLIANPKG</sequence>
<dbReference type="EMBL" id="CABPSL010000004">
    <property type="protein sequence ID" value="VVD89392.1"/>
    <property type="molecule type" value="Genomic_DNA"/>
</dbReference>
<dbReference type="AlphaFoldDB" id="A0A5E4TQ74"/>
<dbReference type="Pfam" id="PF04055">
    <property type="entry name" value="Radical_SAM"/>
    <property type="match status" value="1"/>
</dbReference>
<dbReference type="InterPro" id="IPR000385">
    <property type="entry name" value="MoaA_NifB_PqqE_Fe-S-bd_CS"/>
</dbReference>
<evidence type="ECO:0000256" key="3">
    <source>
        <dbReference type="ARBA" id="ARBA00022691"/>
    </source>
</evidence>
<keyword evidence="8" id="KW-0560">Oxidoreductase</keyword>
<dbReference type="Proteomes" id="UP000384354">
    <property type="component" value="Unassembled WGS sequence"/>
</dbReference>
<dbReference type="SFLD" id="SFLDS00029">
    <property type="entry name" value="Radical_SAM"/>
    <property type="match status" value="1"/>
</dbReference>
<dbReference type="SFLD" id="SFLDG01386">
    <property type="entry name" value="main_SPASM_domain-containing"/>
    <property type="match status" value="1"/>
</dbReference>
<keyword evidence="3" id="KW-0949">S-adenosyl-L-methionine</keyword>
<keyword evidence="5" id="KW-0408">Iron</keyword>
<dbReference type="InterPro" id="IPR013785">
    <property type="entry name" value="Aldolase_TIM"/>
</dbReference>
<dbReference type="InterPro" id="IPR058240">
    <property type="entry name" value="rSAM_sf"/>
</dbReference>
<feature type="domain" description="Radical SAM core" evidence="7">
    <location>
        <begin position="25"/>
        <end position="179"/>
    </location>
</feature>
<evidence type="ECO:0000313" key="9">
    <source>
        <dbReference type="Proteomes" id="UP000384354"/>
    </source>
</evidence>
<dbReference type="GO" id="GO:0046872">
    <property type="term" value="F:metal ion binding"/>
    <property type="evidence" value="ECO:0007669"/>
    <property type="project" value="UniProtKB-KW"/>
</dbReference>
<dbReference type="SFLD" id="SFLDG01067">
    <property type="entry name" value="SPASM/twitch_domain_containing"/>
    <property type="match status" value="1"/>
</dbReference>
<dbReference type="PANTHER" id="PTHR43273">
    <property type="entry name" value="ANAEROBIC SULFATASE-MATURATING ENZYME HOMOLOG ASLB-RELATED"/>
    <property type="match status" value="1"/>
</dbReference>
<protein>
    <submittedName>
        <fullName evidence="8">Anaerobic sulfatase-maturating enzyme</fullName>
        <ecNumber evidence="8">1.1.99.-</ecNumber>
    </submittedName>
</protein>
<gene>
    <name evidence="8" type="primary">chuR</name>
    <name evidence="8" type="ORF">PCE31106_01532</name>
</gene>
<proteinExistence type="predicted"/>
<dbReference type="EC" id="1.1.99.-" evidence="8"/>
<comment type="cofactor">
    <cofactor evidence="1">
        <name>[4Fe-4S] cluster</name>
        <dbReference type="ChEBI" id="CHEBI:49883"/>
    </cofactor>
</comment>
<evidence type="ECO:0000256" key="4">
    <source>
        <dbReference type="ARBA" id="ARBA00022723"/>
    </source>
</evidence>
<dbReference type="Gene3D" id="3.20.20.70">
    <property type="entry name" value="Aldolase class I"/>
    <property type="match status" value="1"/>
</dbReference>
<keyword evidence="4" id="KW-0479">Metal-binding</keyword>
<keyword evidence="6" id="KW-0411">Iron-sulfur</keyword>
<dbReference type="RefSeq" id="WP_150562923.1">
    <property type="nucleotide sequence ID" value="NZ_CABPSL010000004.1"/>
</dbReference>
<dbReference type="PROSITE" id="PS01305">
    <property type="entry name" value="MOAA_NIFB_PQQE"/>
    <property type="match status" value="1"/>
</dbReference>
<dbReference type="SFLD" id="SFLDG01072">
    <property type="entry name" value="dehydrogenase_like"/>
    <property type="match status" value="1"/>
</dbReference>
<evidence type="ECO:0000259" key="7">
    <source>
        <dbReference type="Pfam" id="PF04055"/>
    </source>
</evidence>